<evidence type="ECO:0000313" key="1">
    <source>
        <dbReference type="EMBL" id="CAB5223335.1"/>
    </source>
</evidence>
<protein>
    <recommendedName>
        <fullName evidence="2">SF4 helicase domain-containing protein</fullName>
    </recommendedName>
</protein>
<sequence length="335" mass="38961">MIKKLTDFENEILAFHKQGIQKGEYCGFDTLDEYYTRKAGSMTFILASPHSGKTEFNLEILLNLSLLHNQRHILFTPETGDYKDIAKELVSKYCRKQFFASDFEHCTEADIYNAVNFLSDKFFIVDNDENSFSFDDIITQTKQFEIDNNLTIDNILFDPYNEIKHDMKDYGGRQDLYIEDAIGKLRRYAKKEGKHIFICMHPQDQAPITENGVTFYPPPHPRQSAGGQSFFRKAMAFIILWRPPLGFIDNETQQPYEANETHIHIAKAKPKGSAKIGRCKLYFDWKKNRFYERKDDGIYFGLEAKAKRERNVDAGNLELSALKNTFGKEFNEVPF</sequence>
<dbReference type="SUPFAM" id="SSF52540">
    <property type="entry name" value="P-loop containing nucleoside triphosphate hydrolases"/>
    <property type="match status" value="1"/>
</dbReference>
<evidence type="ECO:0008006" key="2">
    <source>
        <dbReference type="Google" id="ProtNLM"/>
    </source>
</evidence>
<dbReference type="Gene3D" id="3.40.50.300">
    <property type="entry name" value="P-loop containing nucleotide triphosphate hydrolases"/>
    <property type="match status" value="1"/>
</dbReference>
<gene>
    <name evidence="1" type="ORF">UFOVP384_32</name>
</gene>
<name>A0A6J7X2I8_9CAUD</name>
<reference evidence="1" key="1">
    <citation type="submission" date="2020-05" db="EMBL/GenBank/DDBJ databases">
        <authorList>
            <person name="Chiriac C."/>
            <person name="Salcher M."/>
            <person name="Ghai R."/>
            <person name="Kavagutti S V."/>
        </authorList>
    </citation>
    <scope>NUCLEOTIDE SEQUENCE</scope>
</reference>
<organism evidence="1">
    <name type="scientific">uncultured Caudovirales phage</name>
    <dbReference type="NCBI Taxonomy" id="2100421"/>
    <lineage>
        <taxon>Viruses</taxon>
        <taxon>Duplodnaviria</taxon>
        <taxon>Heunggongvirae</taxon>
        <taxon>Uroviricota</taxon>
        <taxon>Caudoviricetes</taxon>
        <taxon>Peduoviridae</taxon>
        <taxon>Maltschvirus</taxon>
        <taxon>Maltschvirus maltsch</taxon>
    </lineage>
</organism>
<dbReference type="InterPro" id="IPR027417">
    <property type="entry name" value="P-loop_NTPase"/>
</dbReference>
<dbReference type="EMBL" id="LR798320">
    <property type="protein sequence ID" value="CAB5223335.1"/>
    <property type="molecule type" value="Genomic_DNA"/>
</dbReference>
<accession>A0A6J7X2I8</accession>
<proteinExistence type="predicted"/>